<evidence type="ECO:0000313" key="3">
    <source>
        <dbReference type="Proteomes" id="UP000037269"/>
    </source>
</evidence>
<accession>A0A0D1WJ85</accession>
<sequence length="194" mass="23101">MTKKLTDLSLEYLWGLFPVKLESFNPLWKNWFEEEKRCIITTVGKENIERINHIGSTSVEGLAAKPTIDILLEITSECDIDKLRKNLEDIDYILEYQPQKVAPHLMGMKGYTINGFAERVFHLHIRYAGDWKELYFRDYLRENPTVATKYVELKTELKKKYEHDRDKYTDEKHNFVEKYSLVAMHEFPGRYLTK</sequence>
<dbReference type="STRING" id="47500.AF333_13205"/>
<dbReference type="PATRIC" id="fig|47500.8.peg.1399"/>
<dbReference type="Proteomes" id="UP000182836">
    <property type="component" value="Unassembled WGS sequence"/>
</dbReference>
<gene>
    <name evidence="1" type="ORF">AF333_13205</name>
    <name evidence="2" type="ORF">SAMN04487909_102302</name>
</gene>
<evidence type="ECO:0000313" key="4">
    <source>
        <dbReference type="Proteomes" id="UP000182836"/>
    </source>
</evidence>
<name>A0A0D1WJ85_ANEMI</name>
<reference evidence="1 3" key="1">
    <citation type="submission" date="2015-07" db="EMBL/GenBank/DDBJ databases">
        <title>Fjat-14205 dsm 2895.</title>
        <authorList>
            <person name="Liu B."/>
            <person name="Wang J."/>
            <person name="Zhu Y."/>
            <person name="Liu G."/>
            <person name="Chen Q."/>
            <person name="Chen Z."/>
            <person name="Lan J."/>
            <person name="Che J."/>
            <person name="Ge C."/>
            <person name="Shi H."/>
            <person name="Pan Z."/>
            <person name="Liu X."/>
        </authorList>
    </citation>
    <scope>NUCLEOTIDE SEQUENCE [LARGE SCALE GENOMIC DNA]</scope>
    <source>
        <strain evidence="1 3">DSM 2895</strain>
    </source>
</reference>
<dbReference type="InterPro" id="IPR007344">
    <property type="entry name" value="GrpB/CoaE"/>
</dbReference>
<dbReference type="PANTHER" id="PTHR34822">
    <property type="entry name" value="GRPB DOMAIN PROTEIN (AFU_ORTHOLOGUE AFUA_1G01530)"/>
    <property type="match status" value="1"/>
</dbReference>
<dbReference type="EMBL" id="LGUG01000004">
    <property type="protein sequence ID" value="KON96293.1"/>
    <property type="molecule type" value="Genomic_DNA"/>
</dbReference>
<dbReference type="SUPFAM" id="SSF81301">
    <property type="entry name" value="Nucleotidyltransferase"/>
    <property type="match status" value="1"/>
</dbReference>
<dbReference type="PANTHER" id="PTHR34822:SF1">
    <property type="entry name" value="GRPB FAMILY PROTEIN"/>
    <property type="match status" value="1"/>
</dbReference>
<reference evidence="2 4" key="2">
    <citation type="submission" date="2016-10" db="EMBL/GenBank/DDBJ databases">
        <authorList>
            <person name="de Groot N.N."/>
        </authorList>
    </citation>
    <scope>NUCLEOTIDE SEQUENCE [LARGE SCALE GENOMIC DNA]</scope>
    <source>
        <strain evidence="2 4">DSM 2895</strain>
    </source>
</reference>
<dbReference type="InterPro" id="IPR043519">
    <property type="entry name" value="NT_sf"/>
</dbReference>
<dbReference type="RefSeq" id="WP_043063978.1">
    <property type="nucleotide sequence ID" value="NZ_BJOA01000007.1"/>
</dbReference>
<dbReference type="OrthoDB" id="9799092at2"/>
<dbReference type="Gene3D" id="3.30.460.10">
    <property type="entry name" value="Beta Polymerase, domain 2"/>
    <property type="match status" value="1"/>
</dbReference>
<evidence type="ECO:0000313" key="1">
    <source>
        <dbReference type="EMBL" id="KON96293.1"/>
    </source>
</evidence>
<proteinExistence type="predicted"/>
<evidence type="ECO:0000313" key="2">
    <source>
        <dbReference type="EMBL" id="SDI25816.1"/>
    </source>
</evidence>
<dbReference type="EMBL" id="FNED01000002">
    <property type="protein sequence ID" value="SDI25816.1"/>
    <property type="molecule type" value="Genomic_DNA"/>
</dbReference>
<dbReference type="GO" id="GO:0016740">
    <property type="term" value="F:transferase activity"/>
    <property type="evidence" value="ECO:0007669"/>
    <property type="project" value="UniProtKB-KW"/>
</dbReference>
<protein>
    <submittedName>
        <fullName evidence="2">GrpB domain, predicted nucleotidyltransferase, UPF0157 family</fullName>
    </submittedName>
</protein>
<keyword evidence="3" id="KW-1185">Reference proteome</keyword>
<keyword evidence="2" id="KW-0808">Transferase</keyword>
<organism evidence="1 3">
    <name type="scientific">Aneurinibacillus migulanus</name>
    <name type="common">Bacillus migulanus</name>
    <dbReference type="NCBI Taxonomy" id="47500"/>
    <lineage>
        <taxon>Bacteria</taxon>
        <taxon>Bacillati</taxon>
        <taxon>Bacillota</taxon>
        <taxon>Bacilli</taxon>
        <taxon>Bacillales</taxon>
        <taxon>Paenibacillaceae</taxon>
        <taxon>Aneurinibacillus group</taxon>
        <taxon>Aneurinibacillus</taxon>
    </lineage>
</organism>
<dbReference type="AlphaFoldDB" id="A0A0D1WJ85"/>
<dbReference type="Pfam" id="PF04229">
    <property type="entry name" value="GrpB"/>
    <property type="match status" value="1"/>
</dbReference>
<dbReference type="GeneID" id="42306129"/>
<dbReference type="Proteomes" id="UP000037269">
    <property type="component" value="Unassembled WGS sequence"/>
</dbReference>